<keyword evidence="2" id="KW-1185">Reference proteome</keyword>
<name>J3MDR6_ORYBR</name>
<reference evidence="1" key="1">
    <citation type="journal article" date="2013" name="Nat. Commun.">
        <title>Whole-genome sequencing of Oryza brachyantha reveals mechanisms underlying Oryza genome evolution.</title>
        <authorList>
            <person name="Chen J."/>
            <person name="Huang Q."/>
            <person name="Gao D."/>
            <person name="Wang J."/>
            <person name="Lang Y."/>
            <person name="Liu T."/>
            <person name="Li B."/>
            <person name="Bai Z."/>
            <person name="Luis Goicoechea J."/>
            <person name="Liang C."/>
            <person name="Chen C."/>
            <person name="Zhang W."/>
            <person name="Sun S."/>
            <person name="Liao Y."/>
            <person name="Zhang X."/>
            <person name="Yang L."/>
            <person name="Song C."/>
            <person name="Wang M."/>
            <person name="Shi J."/>
            <person name="Liu G."/>
            <person name="Liu J."/>
            <person name="Zhou H."/>
            <person name="Zhou W."/>
            <person name="Yu Q."/>
            <person name="An N."/>
            <person name="Chen Y."/>
            <person name="Cai Q."/>
            <person name="Wang B."/>
            <person name="Liu B."/>
            <person name="Min J."/>
            <person name="Huang Y."/>
            <person name="Wu H."/>
            <person name="Li Z."/>
            <person name="Zhang Y."/>
            <person name="Yin Y."/>
            <person name="Song W."/>
            <person name="Jiang J."/>
            <person name="Jackson S.A."/>
            <person name="Wing R.A."/>
            <person name="Wang J."/>
            <person name="Chen M."/>
        </authorList>
    </citation>
    <scope>NUCLEOTIDE SEQUENCE [LARGE SCALE GENOMIC DNA]</scope>
    <source>
        <strain evidence="1">cv. IRGC 101232</strain>
    </source>
</reference>
<dbReference type="HOGENOM" id="CLU_2948780_0_0_1"/>
<accession>J3MDR6</accession>
<organism evidence="1">
    <name type="scientific">Oryza brachyantha</name>
    <name type="common">malo sina</name>
    <dbReference type="NCBI Taxonomy" id="4533"/>
    <lineage>
        <taxon>Eukaryota</taxon>
        <taxon>Viridiplantae</taxon>
        <taxon>Streptophyta</taxon>
        <taxon>Embryophyta</taxon>
        <taxon>Tracheophyta</taxon>
        <taxon>Spermatophyta</taxon>
        <taxon>Magnoliopsida</taxon>
        <taxon>Liliopsida</taxon>
        <taxon>Poales</taxon>
        <taxon>Poaceae</taxon>
        <taxon>BOP clade</taxon>
        <taxon>Oryzoideae</taxon>
        <taxon>Oryzeae</taxon>
        <taxon>Oryzinae</taxon>
        <taxon>Oryza</taxon>
    </lineage>
</organism>
<dbReference type="Proteomes" id="UP000006038">
    <property type="component" value="Chromosome 6"/>
</dbReference>
<reference evidence="1" key="2">
    <citation type="submission" date="2013-04" db="UniProtKB">
        <authorList>
            <consortium name="EnsemblPlants"/>
        </authorList>
    </citation>
    <scope>IDENTIFICATION</scope>
</reference>
<proteinExistence type="predicted"/>
<evidence type="ECO:0000313" key="1">
    <source>
        <dbReference type="EnsemblPlants" id="OB06G21600.1"/>
    </source>
</evidence>
<dbReference type="Gramene" id="OB06G21600.1">
    <property type="protein sequence ID" value="OB06G21600.1"/>
    <property type="gene ID" value="OB06G21600"/>
</dbReference>
<dbReference type="AlphaFoldDB" id="J3MDR6"/>
<dbReference type="EnsemblPlants" id="OB06G21600.1">
    <property type="protein sequence ID" value="OB06G21600.1"/>
    <property type="gene ID" value="OB06G21600"/>
</dbReference>
<evidence type="ECO:0000313" key="2">
    <source>
        <dbReference type="Proteomes" id="UP000006038"/>
    </source>
</evidence>
<protein>
    <submittedName>
        <fullName evidence="1">Uncharacterized protein</fullName>
    </submittedName>
</protein>
<sequence>YLKVVANLSPSSLTPRLSLSLCPVCLLPKARALSLELVQEEEEEKKASTFSSFPSVLSAV</sequence>